<comment type="caution">
    <text evidence="7">The sequence shown here is derived from an EMBL/GenBank/DDBJ whole genome shotgun (WGS) entry which is preliminary data.</text>
</comment>
<protein>
    <recommendedName>
        <fullName evidence="3">tRNA (32-2'-O)-methyltransferase regulator THADA</fullName>
    </recommendedName>
</protein>
<dbReference type="PANTHER" id="PTHR14387:SF7">
    <property type="entry name" value="THYROID ADENOMA-ASSOCIATED PROTEIN"/>
    <property type="match status" value="1"/>
</dbReference>
<evidence type="ECO:0000313" key="8">
    <source>
        <dbReference type="Proteomes" id="UP000295192"/>
    </source>
</evidence>
<evidence type="ECO:0000259" key="5">
    <source>
        <dbReference type="Pfam" id="PF25150"/>
    </source>
</evidence>
<dbReference type="InterPro" id="IPR056842">
    <property type="entry name" value="THADA-like_TPR_C"/>
</dbReference>
<evidence type="ECO:0000259" key="4">
    <source>
        <dbReference type="Pfam" id="PF10350"/>
    </source>
</evidence>
<dbReference type="EMBL" id="LSRL02000779">
    <property type="protein sequence ID" value="TDG39867.1"/>
    <property type="molecule type" value="Genomic_DNA"/>
</dbReference>
<dbReference type="InterPro" id="IPR051954">
    <property type="entry name" value="tRNA_methyltransferase_THADA"/>
</dbReference>
<dbReference type="GO" id="GO:0030488">
    <property type="term" value="P:tRNA methylation"/>
    <property type="evidence" value="ECO:0007669"/>
    <property type="project" value="TreeGrafter"/>
</dbReference>
<reference evidence="7 8" key="1">
    <citation type="journal article" date="2019" name="J. Hered.">
        <title>An Improved Genome Assembly for Drosophila navojoa, the Basal Species in the mojavensis Cluster.</title>
        <authorList>
            <person name="Vanderlinde T."/>
            <person name="Dupim E.G."/>
            <person name="Nazario-Yepiz N.O."/>
            <person name="Carvalho A.B."/>
        </authorList>
    </citation>
    <scope>NUCLEOTIDE SEQUENCE [LARGE SCALE GENOMIC DNA]</scope>
    <source>
        <strain evidence="7">Navoj_Jal97</strain>
        <tissue evidence="7">Whole organism</tissue>
    </source>
</reference>
<gene>
    <name evidence="7" type="ORF">AWZ03_013710</name>
</gene>
<feature type="domain" description="tRNA (32-2'-O)-methyltransferase regulator THADA-like TPR repeats region" evidence="5">
    <location>
        <begin position="468"/>
        <end position="670"/>
    </location>
</feature>
<evidence type="ECO:0000313" key="7">
    <source>
        <dbReference type="EMBL" id="TDG39867.1"/>
    </source>
</evidence>
<comment type="similarity">
    <text evidence="1">Belongs to the THADA family.</text>
</comment>
<feature type="domain" description="DUF2428" evidence="4">
    <location>
        <begin position="830"/>
        <end position="1085"/>
    </location>
</feature>
<dbReference type="KEGG" id="dnv:108655934"/>
<sequence length="1744" mass="198491">MNDVSLRVSALKLCAHPKRFSEMRNALVPLPSKWRNSPIDYVVEFAQANNCAKQLSVVKDAFENPRSLPFLADILFLCPLKHPVRGVLTRLFSGAESSKRSPITHSKESILNALRCALRHVSVNINNSCACPDEINDLFVSVSGCLQNFPFGRDALALEIYCLIPLVPKAMAIFWGLLSGTDTEISPTRRNECYLYLQNLLRFHVNYMTEFRSELVPDRCTPLKSIDAIAEQASRHVDTPWDVRAVAGLAIGHNARLFDDFGNYLLKCQSLKDFNDLPMKAAALLMLQKSDYDVYAAQALDILRCILEHVESASNVSNFLVYLSKHLNTYSKSLGGIKLTDRPQIIYSLILALLMRFSLEHITSNIETIRHMCASLLHQVLEHCKAAGQTKVMSQVYIQYERQRMPLPSVCLMLQQVVEVMGVKAVMTNCPGIFEKLFIPHLGREDSVNSLFKSMMTVAHQEEASKDWRRLWCSLLYRSAVPRDERLICIERLIKAAVNLDDEVLPELMIQRNLPFSTKLAAMLTARCHGQQRAVKTLFVDHLGEISSALIGVDDNSRLLALSFVVDTPRLSERYTQFELDSIITYIEFNANNPNAHVRQIGHGLLQKAVKRLEYNLAQQLKNSPQAVNEDNILIIFVNKLLDMLAMNLFPTANYGRRWLSLRLLNDCIQMMERLNLAWRQRMPPQLWPYLDYCLRDSYEHNKVQAAQLLAKFQACCPYDPMEILEQLKSVRVTDSSMAVYRLQVYCKAAEVALIPPLSQKAAIPKHHARDYVVLQMCLKHLRKGAGLAAIDLTEAAKTNPLYGLLFASRHLLLQLELKPLAEDALWIDYIEDLLNICVTITDIMLPIVGSDSPEGMLPGQQKPPAEPTEDADRQAELDTLSLVPQMVLLSAWRSIKEIALIMGDLVQRAPLEQERQHHYLLSQMQVALIGDQFILLLADVKHRGAFEQAYVGFTWLCRRFWHSDEPALSQLPPKWLDEAMRLVSGLGDRELCSTRRSAGMPYMLQALICTELKLGTHNTFKRSMSLLMEVCERQEPGADAAIARSHAMNIMRALFRCSELADVVGDFVGRGIQCALESIMAAEWNERNSATLMLSALMVRVFGVERARSDSGELHVRNRMTGRIFFTRYPKLFDYFYENLSKAAERCRASPKGGQTVQLEAMLQLLYRLYPSSMEGSETSLNLSAFVPFLEAITCVNDSTTRYRSCEVLANFGNATLAIEHIRRITTMFTVINFKHKRGEPFPKNINLLHGKVLQLKELYRVARWQDVRLISAMMYMMSVIAVKMIHHDMFIFRTIVMVLTDALLDLQDCRHIGAPVLNALIAIYDLDHMLIYRRCKEYTVSPKFFAIFALHLHRLTLKPDGLLDHMFKMLVQPDNLPSKLQQVKIDLWLYTLIDQVASGGSKARGLIEPYELKYFDFDPDVVAYYKTLSLSQRTNLANQLRGSKQVKLHATKMAGIIDCSPQWAPGLSCRVFTVLALLNDVDMSMMQLLDRGGYDVEPGVTICLTRLIMDNGMLSNYQYYWDELIRYAVVNSTPKRPVYMRYRSAQLLDRLTVHVQQIIHSDNVVIIGNYIRLVLQLLVDESEMVRNYTAELASSCMGLYLSGEWTLESVLDVTMLPVEAEKFFLEHMFEALQRYKTDGKFLITCFNLIVEPFVSFELLSHRILDEAPSKSFSIDDEPESEIFDKQEVNQYCEGLRIASVVAKSFKVAFANNEELMTALDAVERMCSYKGFTEEPIPPRIIS</sequence>
<dbReference type="OrthoDB" id="73997at2759"/>
<dbReference type="STRING" id="7232.A0A484AT54"/>
<evidence type="ECO:0000256" key="3">
    <source>
        <dbReference type="ARBA" id="ARBA00035698"/>
    </source>
</evidence>
<dbReference type="InterPro" id="IPR056843">
    <property type="entry name" value="THADA-like_TPR"/>
</dbReference>
<accession>A0A484AT54</accession>
<dbReference type="InterPro" id="IPR016024">
    <property type="entry name" value="ARM-type_fold"/>
</dbReference>
<dbReference type="OMA" id="VDTPWDV"/>
<keyword evidence="2" id="KW-0819">tRNA processing</keyword>
<evidence type="ECO:0000259" key="6">
    <source>
        <dbReference type="Pfam" id="PF25151"/>
    </source>
</evidence>
<dbReference type="GO" id="GO:0005829">
    <property type="term" value="C:cytosol"/>
    <property type="evidence" value="ECO:0007669"/>
    <property type="project" value="TreeGrafter"/>
</dbReference>
<dbReference type="PANTHER" id="PTHR14387">
    <property type="entry name" value="THADA/DEATH RECEPTOR INTERACTING PROTEIN"/>
    <property type="match status" value="1"/>
</dbReference>
<dbReference type="Pfam" id="PF25150">
    <property type="entry name" value="TPR_Trm732"/>
    <property type="match status" value="1"/>
</dbReference>
<evidence type="ECO:0000256" key="1">
    <source>
        <dbReference type="ARBA" id="ARBA00010409"/>
    </source>
</evidence>
<evidence type="ECO:0000256" key="2">
    <source>
        <dbReference type="ARBA" id="ARBA00022694"/>
    </source>
</evidence>
<dbReference type="Pfam" id="PF25151">
    <property type="entry name" value="TPR_Trm732_C"/>
    <property type="match status" value="1"/>
</dbReference>
<dbReference type="SUPFAM" id="SSF48371">
    <property type="entry name" value="ARM repeat"/>
    <property type="match status" value="2"/>
</dbReference>
<keyword evidence="8" id="KW-1185">Reference proteome</keyword>
<feature type="domain" description="tRNA (32-2'-O)-methyltransferase regulator THADA-like C-terminal TPR repeats region" evidence="6">
    <location>
        <begin position="1088"/>
        <end position="1260"/>
    </location>
</feature>
<dbReference type="Proteomes" id="UP000295192">
    <property type="component" value="Unassembled WGS sequence"/>
</dbReference>
<dbReference type="InterPro" id="IPR019442">
    <property type="entry name" value="THADA/TRM732_DUF2428"/>
</dbReference>
<name>A0A484AT54_DRONA</name>
<proteinExistence type="inferred from homology"/>
<organism evidence="7 8">
    <name type="scientific">Drosophila navojoa</name>
    <name type="common">Fruit fly</name>
    <dbReference type="NCBI Taxonomy" id="7232"/>
    <lineage>
        <taxon>Eukaryota</taxon>
        <taxon>Metazoa</taxon>
        <taxon>Ecdysozoa</taxon>
        <taxon>Arthropoda</taxon>
        <taxon>Hexapoda</taxon>
        <taxon>Insecta</taxon>
        <taxon>Pterygota</taxon>
        <taxon>Neoptera</taxon>
        <taxon>Endopterygota</taxon>
        <taxon>Diptera</taxon>
        <taxon>Brachycera</taxon>
        <taxon>Muscomorpha</taxon>
        <taxon>Ephydroidea</taxon>
        <taxon>Drosophilidae</taxon>
        <taxon>Drosophila</taxon>
    </lineage>
</organism>
<dbReference type="Pfam" id="PF10350">
    <property type="entry name" value="DUF2428"/>
    <property type="match status" value="1"/>
</dbReference>